<name>A0A9X1I2K4_9FLAO</name>
<organism evidence="1 2">
    <name type="scientific">Neotamlana laminarinivorans</name>
    <dbReference type="NCBI Taxonomy" id="2883124"/>
    <lineage>
        <taxon>Bacteria</taxon>
        <taxon>Pseudomonadati</taxon>
        <taxon>Bacteroidota</taxon>
        <taxon>Flavobacteriia</taxon>
        <taxon>Flavobacteriales</taxon>
        <taxon>Flavobacteriaceae</taxon>
        <taxon>Neotamlana</taxon>
    </lineage>
</organism>
<evidence type="ECO:0000313" key="1">
    <source>
        <dbReference type="EMBL" id="MCB4800206.1"/>
    </source>
</evidence>
<dbReference type="EMBL" id="JAJAPW010000010">
    <property type="protein sequence ID" value="MCB4800206.1"/>
    <property type="molecule type" value="Genomic_DNA"/>
</dbReference>
<dbReference type="AlphaFoldDB" id="A0A9X1I2K4"/>
<accession>A0A9X1I2K4</accession>
<dbReference type="RefSeq" id="WP_226544685.1">
    <property type="nucleotide sequence ID" value="NZ_JAJAPW010000010.1"/>
</dbReference>
<keyword evidence="2" id="KW-1185">Reference proteome</keyword>
<protein>
    <submittedName>
        <fullName evidence="1">Uncharacterized protein</fullName>
    </submittedName>
</protein>
<dbReference type="Proteomes" id="UP001139199">
    <property type="component" value="Unassembled WGS sequence"/>
</dbReference>
<proteinExistence type="predicted"/>
<gene>
    <name evidence="1" type="ORF">LG649_15250</name>
</gene>
<sequence length="154" mass="18172">MTSGIEITDTELKFTEFPSKETGIAKYCKSFRLKLNEIKLIGISPRLVLDNECIFILVIDKSEKIHLICDHVMGTKGLESFEKYFGLESIQEEWSKLEYDDHYGKIDKVIYPKEKYWNDLFDKDWKLKIRTLYSWIKPKSFYGNLNKKTLGNNV</sequence>
<evidence type="ECO:0000313" key="2">
    <source>
        <dbReference type="Proteomes" id="UP001139199"/>
    </source>
</evidence>
<reference evidence="1" key="1">
    <citation type="submission" date="2021-10" db="EMBL/GenBank/DDBJ databases">
        <title>Tamlana sargassums sp. nov., and Tamlana laminarinivorans sp. nov., two new bacteria isolated from the brown alga.</title>
        <authorList>
            <person name="Li J."/>
        </authorList>
    </citation>
    <scope>NUCLEOTIDE SEQUENCE</scope>
    <source>
        <strain evidence="1">PT2-4</strain>
    </source>
</reference>
<comment type="caution">
    <text evidence="1">The sequence shown here is derived from an EMBL/GenBank/DDBJ whole genome shotgun (WGS) entry which is preliminary data.</text>
</comment>